<reference evidence="2" key="1">
    <citation type="submission" date="2013-10" db="EMBL/GenBank/DDBJ databases">
        <title>Genome sequencing of Onchocerca volvulus.</title>
        <authorList>
            <person name="Cotton J."/>
            <person name="Tsai J."/>
            <person name="Stanley E."/>
            <person name="Tracey A."/>
            <person name="Holroyd N."/>
            <person name="Lustigman S."/>
            <person name="Berriman M."/>
        </authorList>
    </citation>
    <scope>NUCLEOTIDE SEQUENCE</scope>
</reference>
<dbReference type="AlphaFoldDB" id="A0A8R1TXE8"/>
<proteinExistence type="predicted"/>
<reference evidence="1" key="2">
    <citation type="submission" date="2022-06" db="UniProtKB">
        <authorList>
            <consortium name="EnsemblMetazoa"/>
        </authorList>
    </citation>
    <scope>IDENTIFICATION</scope>
</reference>
<organism evidence="1 2">
    <name type="scientific">Onchocerca volvulus</name>
    <dbReference type="NCBI Taxonomy" id="6282"/>
    <lineage>
        <taxon>Eukaryota</taxon>
        <taxon>Metazoa</taxon>
        <taxon>Ecdysozoa</taxon>
        <taxon>Nematoda</taxon>
        <taxon>Chromadorea</taxon>
        <taxon>Rhabditida</taxon>
        <taxon>Spirurina</taxon>
        <taxon>Spiruromorpha</taxon>
        <taxon>Filarioidea</taxon>
        <taxon>Onchocercidae</taxon>
        <taxon>Onchocerca</taxon>
    </lineage>
</organism>
<protein>
    <submittedName>
        <fullName evidence="1">Uncharacterized protein</fullName>
    </submittedName>
</protein>
<sequence>MPMIRRTWHDASNTDSGKYQLVLNLVEMSQLYRKAILYRLKERNDVSTCGGSYSGTIHTSNQSINPLDEKWIRVIGNEFDKYFGGYIQQTVNSANRSYKPKLSKMVIQPNKNELKESKAKHVCYFIEHKLHCIMLR</sequence>
<dbReference type="Proteomes" id="UP000024404">
    <property type="component" value="Unassembled WGS sequence"/>
</dbReference>
<evidence type="ECO:0000313" key="1">
    <source>
        <dbReference type="EnsemblMetazoa" id="OVOC6583.1"/>
    </source>
</evidence>
<dbReference type="EMBL" id="CMVM020000177">
    <property type="status" value="NOT_ANNOTATED_CDS"/>
    <property type="molecule type" value="Genomic_DNA"/>
</dbReference>
<dbReference type="EnsemblMetazoa" id="OVOC6583.1">
    <property type="protein sequence ID" value="OVOC6583.1"/>
    <property type="gene ID" value="WBGene00243392"/>
</dbReference>
<accession>A0A8R1TXE8</accession>
<name>A0A8R1TXE8_ONCVO</name>
<keyword evidence="2" id="KW-1185">Reference proteome</keyword>
<evidence type="ECO:0000313" key="2">
    <source>
        <dbReference type="Proteomes" id="UP000024404"/>
    </source>
</evidence>